<keyword evidence="3 10" id="KW-0378">Hydrolase</keyword>
<dbReference type="Gene3D" id="1.10.10.160">
    <property type="match status" value="1"/>
</dbReference>
<evidence type="ECO:0000256" key="5">
    <source>
        <dbReference type="ARBA" id="ARBA00022840"/>
    </source>
</evidence>
<evidence type="ECO:0000256" key="6">
    <source>
        <dbReference type="ARBA" id="ARBA00023235"/>
    </source>
</evidence>
<evidence type="ECO:0000256" key="2">
    <source>
        <dbReference type="ARBA" id="ARBA00022741"/>
    </source>
</evidence>
<evidence type="ECO:0000313" key="12">
    <source>
        <dbReference type="EMBL" id="MEM5536154.1"/>
    </source>
</evidence>
<dbReference type="Pfam" id="PF01396">
    <property type="entry name" value="Zn_ribbon_Top1"/>
    <property type="match status" value="2"/>
</dbReference>
<dbReference type="SUPFAM" id="SSF52540">
    <property type="entry name" value="P-loop containing nucleoside triphosphate hydrolases"/>
    <property type="match status" value="1"/>
</dbReference>
<dbReference type="InterPro" id="IPR013498">
    <property type="entry name" value="Topo_IA_Znf"/>
</dbReference>
<dbReference type="EMBL" id="JBBMRA010000005">
    <property type="protein sequence ID" value="MEM5536154.1"/>
    <property type="molecule type" value="Genomic_DNA"/>
</dbReference>
<keyword evidence="5 10" id="KW-0067">ATP-binding</keyword>
<keyword evidence="13" id="KW-1185">Reference proteome</keyword>
<comment type="similarity">
    <text evidence="1">Belongs to the helicase family. UvrD subfamily.</text>
</comment>
<dbReference type="InterPro" id="IPR014017">
    <property type="entry name" value="DNA_helicase_UvrD-like_C"/>
</dbReference>
<keyword evidence="4 10" id="KW-0347">Helicase</keyword>
<feature type="binding site" evidence="10">
    <location>
        <begin position="213"/>
        <end position="220"/>
    </location>
    <ligand>
        <name>ATP</name>
        <dbReference type="ChEBI" id="CHEBI:30616"/>
    </ligand>
</feature>
<protein>
    <recommendedName>
        <fullName evidence="8">DNA 3'-5' helicase</fullName>
        <ecNumber evidence="8">5.6.2.4</ecNumber>
    </recommendedName>
</protein>
<keyword evidence="2 10" id="KW-0547">Nucleotide-binding</keyword>
<comment type="catalytic activity">
    <reaction evidence="7">
        <text>Couples ATP hydrolysis with the unwinding of duplex DNA by translocating in the 3'-5' direction.</text>
        <dbReference type="EC" id="5.6.2.4"/>
    </reaction>
</comment>
<accession>A0ABU9TQZ9</accession>
<evidence type="ECO:0000256" key="9">
    <source>
        <dbReference type="ARBA" id="ARBA00048988"/>
    </source>
</evidence>
<dbReference type="Gene3D" id="3.30.65.10">
    <property type="entry name" value="Bacterial Topoisomerase I, domain 1"/>
    <property type="match status" value="2"/>
</dbReference>
<dbReference type="InterPro" id="IPR027417">
    <property type="entry name" value="P-loop_NTPase"/>
</dbReference>
<dbReference type="EC" id="5.6.2.4" evidence="8"/>
<evidence type="ECO:0000256" key="10">
    <source>
        <dbReference type="PROSITE-ProRule" id="PRU00560"/>
    </source>
</evidence>
<dbReference type="InterPro" id="IPR000212">
    <property type="entry name" value="DNA_helicase_UvrD/REP"/>
</dbReference>
<reference evidence="12 13" key="1">
    <citation type="submission" date="2024-03" db="EMBL/GenBank/DDBJ databases">
        <title>Community enrichment and isolation of bacterial strains for fucoidan degradation.</title>
        <authorList>
            <person name="Sichert A."/>
        </authorList>
    </citation>
    <scope>NUCLEOTIDE SEQUENCE [LARGE SCALE GENOMIC DNA]</scope>
    <source>
        <strain evidence="12 13">AS76</strain>
    </source>
</reference>
<sequence length="958" mass="109642">MDKLTLRSSFIATLFGQKIQAIELSNKGLDLKSKEGLQHLTWDQLLNAPECHAGLFFDALLIDVEGKTERIGWLSKAETAAFKQRAFQQYYAFHSVRVTQAAHKIDAQLSKLNYLRSSHIDQISRFASNAVKKVRLPDKRLYAELPDELVALYEKLNNWIEKNPTFIDALRSKYVSEQILKYKAIFDRVESNPLTEKQRLACVIDEDNNLVLAGAGTGKTSTMIGRTAYLLESQQAKGHEILLLAYGNKAAEEMRERIKDKLNVSTIDVFTFHALGQKIIAHVEGEKPSISPLATDEKSFKYHVNQWFQELLNVSSYKELVLHYFEQYLFPEANPFEFSTPGEYYEYIRANEIRTLQGEQVKSFEECLIANWLYAMGVEYSYESAYLAANTKTQDFRQYKPDFYLPEYDIYIEHFGINRKGETAPYVDNETYWNGITWKRDLHESHLTTLVETYHYEQSEGNLLANLEAKIAEKGVKFNPKPANTMLDKLTEFGAIARFAALLSDFLRQYKNSSLSLEQLKQSAKKPQLAAAATLLEPIISRYENYLIERNEIDFEDMINKAIAYVNDGRFKSPWKFILVDEFQDISFSRATLVKGLRDCKKNTSVFCVGDDWQAIYRFTGSDVSLTTHFDAIFGPTKKTSLDKTFRFNNKIGDLASKFVMQNPAQVKKVIHSHTQVDQPAVSLMRKTINNDDYFGHVIAVLAKIAEVAQPQSTVYILARYHFKLFEPAELRQIKLLHPTLDIAQLTFHASKGKEADFVILLGLDNRKNGFPSKKLTHPLIEALLPKAEDYPEAEERRLFYVAITRAKHRCYLIADMTRASPFVKELLKGQYELALNEFDVDDGQLNAKGRQCTVCKSGTLVKREGAHGAFMGCNNYPYCDNTERTCPRCSSPMNNAGEYRICAKPTCRWWMPICPDCNGSLLLRESKYGPFWGCENYRNGCTHKQKYIEGPSIENPA</sequence>
<dbReference type="Gene3D" id="3.40.91.30">
    <property type="match status" value="1"/>
</dbReference>
<dbReference type="PROSITE" id="PS51198">
    <property type="entry name" value="UVRD_HELICASE_ATP_BIND"/>
    <property type="match status" value="1"/>
</dbReference>
<dbReference type="Proteomes" id="UP001449225">
    <property type="component" value="Unassembled WGS sequence"/>
</dbReference>
<dbReference type="PANTHER" id="PTHR11070:SF63">
    <property type="entry name" value="DNA HELICASE IV"/>
    <property type="match status" value="1"/>
</dbReference>
<dbReference type="RefSeq" id="WP_342854141.1">
    <property type="nucleotide sequence ID" value="NZ_JBBMRA010000005.1"/>
</dbReference>
<evidence type="ECO:0000313" key="13">
    <source>
        <dbReference type="Proteomes" id="UP001449225"/>
    </source>
</evidence>
<dbReference type="Gene3D" id="3.40.50.300">
    <property type="entry name" value="P-loop containing nucleotide triphosphate hydrolases"/>
    <property type="match status" value="3"/>
</dbReference>
<evidence type="ECO:0000256" key="3">
    <source>
        <dbReference type="ARBA" id="ARBA00022801"/>
    </source>
</evidence>
<feature type="domain" description="UvrD-like helicase ATP-binding" evidence="11">
    <location>
        <begin position="192"/>
        <end position="649"/>
    </location>
</feature>
<evidence type="ECO:0000256" key="1">
    <source>
        <dbReference type="ARBA" id="ARBA00009922"/>
    </source>
</evidence>
<dbReference type="InterPro" id="IPR022161">
    <property type="entry name" value="Helicase_IV_N"/>
</dbReference>
<dbReference type="InterPro" id="IPR014016">
    <property type="entry name" value="UvrD-like_ATP-bd"/>
</dbReference>
<proteinExistence type="inferred from homology"/>
<organism evidence="12 13">
    <name type="scientific">Neptuniibacter pectenicola</name>
    <dbReference type="NCBI Taxonomy" id="1806669"/>
    <lineage>
        <taxon>Bacteria</taxon>
        <taxon>Pseudomonadati</taxon>
        <taxon>Pseudomonadota</taxon>
        <taxon>Gammaproteobacteria</taxon>
        <taxon>Oceanospirillales</taxon>
        <taxon>Oceanospirillaceae</taxon>
        <taxon>Neptuniibacter</taxon>
    </lineage>
</organism>
<evidence type="ECO:0000256" key="8">
    <source>
        <dbReference type="ARBA" id="ARBA00034808"/>
    </source>
</evidence>
<comment type="caution">
    <text evidence="12">The sequence shown here is derived from an EMBL/GenBank/DDBJ whole genome shotgun (WGS) entry which is preliminary data.</text>
</comment>
<name>A0ABU9TQZ9_9GAMM</name>
<dbReference type="Pfam" id="PF00580">
    <property type="entry name" value="UvrD-helicase"/>
    <property type="match status" value="1"/>
</dbReference>
<dbReference type="SUPFAM" id="SSF57783">
    <property type="entry name" value="Zinc beta-ribbon"/>
    <property type="match status" value="1"/>
</dbReference>
<gene>
    <name evidence="12" type="ORF">WNY58_07085</name>
</gene>
<evidence type="ECO:0000256" key="7">
    <source>
        <dbReference type="ARBA" id="ARBA00034617"/>
    </source>
</evidence>
<dbReference type="InterPro" id="IPR013986">
    <property type="entry name" value="DExx_box_DNA_helicase_dom_sf"/>
</dbReference>
<dbReference type="Pfam" id="PF12462">
    <property type="entry name" value="Helicase_IV_N"/>
    <property type="match status" value="1"/>
</dbReference>
<dbReference type="PANTHER" id="PTHR11070">
    <property type="entry name" value="UVRD / RECB / PCRA DNA HELICASE FAMILY MEMBER"/>
    <property type="match status" value="1"/>
</dbReference>
<dbReference type="Pfam" id="PF13361">
    <property type="entry name" value="UvrD_C"/>
    <property type="match status" value="1"/>
</dbReference>
<keyword evidence="6" id="KW-0413">Isomerase</keyword>
<comment type="catalytic activity">
    <reaction evidence="9">
        <text>ATP + H2O = ADP + phosphate + H(+)</text>
        <dbReference type="Rhea" id="RHEA:13065"/>
        <dbReference type="ChEBI" id="CHEBI:15377"/>
        <dbReference type="ChEBI" id="CHEBI:15378"/>
        <dbReference type="ChEBI" id="CHEBI:30616"/>
        <dbReference type="ChEBI" id="CHEBI:43474"/>
        <dbReference type="ChEBI" id="CHEBI:456216"/>
        <dbReference type="EC" id="5.6.2.4"/>
    </reaction>
</comment>
<evidence type="ECO:0000259" key="11">
    <source>
        <dbReference type="PROSITE" id="PS51198"/>
    </source>
</evidence>
<evidence type="ECO:0000256" key="4">
    <source>
        <dbReference type="ARBA" id="ARBA00022806"/>
    </source>
</evidence>